<gene>
    <name evidence="1" type="ORF">C1702_00945</name>
</gene>
<dbReference type="RefSeq" id="WP_104355787.1">
    <property type="nucleotide sequence ID" value="NZ_CALFFA010000024.1"/>
</dbReference>
<dbReference type="GO" id="GO:0043164">
    <property type="term" value="P:Gram-negative-bacterium-type cell wall biogenesis"/>
    <property type="evidence" value="ECO:0007669"/>
    <property type="project" value="TreeGrafter"/>
</dbReference>
<accession>A0A2S5T9A6</accession>
<proteinExistence type="predicted"/>
<reference evidence="1 2" key="1">
    <citation type="submission" date="2018-02" db="EMBL/GenBank/DDBJ databases">
        <title>Reclassifiation of [Polyangium] brachysporum DSM 7029 as Guopingzhaonella breviflexa gen. nov., sp. nov., a member of the family Comamonadaceae.</title>
        <authorList>
            <person name="Tang B."/>
        </authorList>
    </citation>
    <scope>NUCLEOTIDE SEQUENCE [LARGE SCALE GENOMIC DNA]</scope>
    <source>
        <strain evidence="1 2">DSM 15344</strain>
    </source>
</reference>
<keyword evidence="2" id="KW-1185">Reference proteome</keyword>
<dbReference type="InterPro" id="IPR003848">
    <property type="entry name" value="DUF218"/>
</dbReference>
<dbReference type="PANTHER" id="PTHR30336">
    <property type="entry name" value="INNER MEMBRANE PROTEIN, PROBABLE PERMEASE"/>
    <property type="match status" value="1"/>
</dbReference>
<sequence>MLDTLASFKPFLAALLLPPVPLMLLVLVGIRVMTRHRGWGFLVVLLALGSMWLTSTQGFAAVLQTYALRAPRPLGPIDLQALRDEVHALPRGEAPAVAILVLGGGMKPRAPEYGVSDLSGASLERLRYGVWLSRQTGAPLGFSGGLGWAQQDGEHPEARIASRIAKEEYGVTLRWIEEHSRDTRENAGRSAPLLRQSGVKKVLLVTHAWHMRRAARAFGEALGSDVAVVPAPMGYFNPRPDRLLDWLPSTEGIAQNRIALRELLGWIAGA</sequence>
<dbReference type="Gene3D" id="3.40.50.620">
    <property type="entry name" value="HUPs"/>
    <property type="match status" value="1"/>
</dbReference>
<comment type="caution">
    <text evidence="1">The sequence shown here is derived from an EMBL/GenBank/DDBJ whole genome shotgun (WGS) entry which is preliminary data.</text>
</comment>
<dbReference type="InterPro" id="IPR051599">
    <property type="entry name" value="Cell_Envelope_Assoc"/>
</dbReference>
<dbReference type="CDD" id="cd06259">
    <property type="entry name" value="YdcF-like"/>
    <property type="match status" value="1"/>
</dbReference>
<dbReference type="AlphaFoldDB" id="A0A2S5T9A6"/>
<name>A0A2S5T9A6_9BURK</name>
<organism evidence="1 2">
    <name type="scientific">Caldimonas thermodepolymerans</name>
    <dbReference type="NCBI Taxonomy" id="215580"/>
    <lineage>
        <taxon>Bacteria</taxon>
        <taxon>Pseudomonadati</taxon>
        <taxon>Pseudomonadota</taxon>
        <taxon>Betaproteobacteria</taxon>
        <taxon>Burkholderiales</taxon>
        <taxon>Sphaerotilaceae</taxon>
        <taxon>Caldimonas</taxon>
    </lineage>
</organism>
<dbReference type="Proteomes" id="UP000239406">
    <property type="component" value="Unassembled WGS sequence"/>
</dbReference>
<dbReference type="PANTHER" id="PTHR30336:SF4">
    <property type="entry name" value="ENVELOPE BIOGENESIS FACTOR ELYC"/>
    <property type="match status" value="1"/>
</dbReference>
<dbReference type="Pfam" id="PF02698">
    <property type="entry name" value="DUF218"/>
    <property type="match status" value="1"/>
</dbReference>
<protein>
    <submittedName>
        <fullName evidence="1">YdcF family protein</fullName>
    </submittedName>
</protein>
<evidence type="ECO:0000313" key="1">
    <source>
        <dbReference type="EMBL" id="PPE71595.1"/>
    </source>
</evidence>
<dbReference type="InterPro" id="IPR014729">
    <property type="entry name" value="Rossmann-like_a/b/a_fold"/>
</dbReference>
<dbReference type="EMBL" id="PSNY01000001">
    <property type="protein sequence ID" value="PPE71595.1"/>
    <property type="molecule type" value="Genomic_DNA"/>
</dbReference>
<evidence type="ECO:0000313" key="2">
    <source>
        <dbReference type="Proteomes" id="UP000239406"/>
    </source>
</evidence>
<dbReference type="GO" id="GO:0005886">
    <property type="term" value="C:plasma membrane"/>
    <property type="evidence" value="ECO:0007669"/>
    <property type="project" value="TreeGrafter"/>
</dbReference>
<dbReference type="GO" id="GO:0000270">
    <property type="term" value="P:peptidoglycan metabolic process"/>
    <property type="evidence" value="ECO:0007669"/>
    <property type="project" value="TreeGrafter"/>
</dbReference>